<feature type="domain" description="Exonuclease" evidence="4">
    <location>
        <begin position="165"/>
        <end position="319"/>
    </location>
</feature>
<dbReference type="InterPro" id="IPR013520">
    <property type="entry name" value="Ribonucl_H"/>
</dbReference>
<dbReference type="PANTHER" id="PTHR30231:SF4">
    <property type="entry name" value="PROTEIN NEN2"/>
    <property type="match status" value="1"/>
</dbReference>
<evidence type="ECO:0000259" key="4">
    <source>
        <dbReference type="SMART" id="SM00479"/>
    </source>
</evidence>
<accession>A0ABV2A4S6</accession>
<keyword evidence="1" id="KW-0540">Nuclease</keyword>
<proteinExistence type="predicted"/>
<reference evidence="5 6" key="1">
    <citation type="submission" date="2024-06" db="EMBL/GenBank/DDBJ databases">
        <authorList>
            <person name="Bataeva Y.V."/>
            <person name="Grigorian L.N."/>
            <person name="Solomentsev V.I."/>
        </authorList>
    </citation>
    <scope>NUCLEOTIDE SEQUENCE [LARGE SCALE GENOMIC DNA]</scope>
    <source>
        <strain evidence="6">SCPM-O-B-12605 (RCAM04882)</strain>
    </source>
</reference>
<dbReference type="Proteomes" id="UP001432401">
    <property type="component" value="Unassembled WGS sequence"/>
</dbReference>
<dbReference type="GO" id="GO:0004527">
    <property type="term" value="F:exonuclease activity"/>
    <property type="evidence" value="ECO:0007669"/>
    <property type="project" value="UniProtKB-KW"/>
</dbReference>
<dbReference type="InterPro" id="IPR036397">
    <property type="entry name" value="RNaseH_sf"/>
</dbReference>
<name>A0ABV2A4S6_9ACTN</name>
<keyword evidence="2" id="KW-0378">Hydrolase</keyword>
<organism evidence="5 6">
    <name type="scientific">Nocardiopsis tropica</name>
    <dbReference type="NCBI Taxonomy" id="109330"/>
    <lineage>
        <taxon>Bacteria</taxon>
        <taxon>Bacillati</taxon>
        <taxon>Actinomycetota</taxon>
        <taxon>Actinomycetes</taxon>
        <taxon>Streptosporangiales</taxon>
        <taxon>Nocardiopsidaceae</taxon>
        <taxon>Nocardiopsis</taxon>
    </lineage>
</organism>
<keyword evidence="6" id="KW-1185">Reference proteome</keyword>
<evidence type="ECO:0000256" key="3">
    <source>
        <dbReference type="ARBA" id="ARBA00022839"/>
    </source>
</evidence>
<dbReference type="SMART" id="SM00479">
    <property type="entry name" value="EXOIII"/>
    <property type="match status" value="1"/>
</dbReference>
<keyword evidence="3 5" id="KW-0269">Exonuclease</keyword>
<comment type="caution">
    <text evidence="5">The sequence shown here is derived from an EMBL/GenBank/DDBJ whole genome shotgun (WGS) entry which is preliminary data.</text>
</comment>
<dbReference type="Gene3D" id="3.30.420.10">
    <property type="entry name" value="Ribonuclease H-like superfamily/Ribonuclease H"/>
    <property type="match status" value="1"/>
</dbReference>
<evidence type="ECO:0000256" key="1">
    <source>
        <dbReference type="ARBA" id="ARBA00022722"/>
    </source>
</evidence>
<sequence>MSTTPPEEPLPRPVGAVRTAAALSARTGWPVLPRHVEVLVEQGHLAVAGYYEGHALYDRALAAAVPEAAVAALPGMPRTPPGPPIADFAVQLGHRHGLDVTVAYRARSGRWHLDWEPGPDGRPDPAALRTDLAAHPAGEHRRLVDLATPAHRAIAAARRALAPGAALVLDVETTGLGSEAAVVEVAVLAADTGEVLLDTLVDPDGVAVELGARRVHGITEAESAGAPAWPQVWPRLAQVVGSRLLIAYNKDFDRRLVRQACRRYGLRPPQWDWACAMAWRGAAAHTSRPGPLTGGGHRALGDARAARDVVLAVADTAYVVGE</sequence>
<dbReference type="InterPro" id="IPR012337">
    <property type="entry name" value="RNaseH-like_sf"/>
</dbReference>
<protein>
    <submittedName>
        <fullName evidence="5">3'-5' exonuclease</fullName>
    </submittedName>
</protein>
<dbReference type="Pfam" id="PF00929">
    <property type="entry name" value="RNase_T"/>
    <property type="match status" value="1"/>
</dbReference>
<dbReference type="CDD" id="cd06127">
    <property type="entry name" value="DEDDh"/>
    <property type="match status" value="1"/>
</dbReference>
<dbReference type="SUPFAM" id="SSF53098">
    <property type="entry name" value="Ribonuclease H-like"/>
    <property type="match status" value="1"/>
</dbReference>
<gene>
    <name evidence="5" type="ORF">ABUK86_31690</name>
</gene>
<dbReference type="EMBL" id="JBEQNB010000028">
    <property type="protein sequence ID" value="MES0838367.1"/>
    <property type="molecule type" value="Genomic_DNA"/>
</dbReference>
<dbReference type="RefSeq" id="WP_352987190.1">
    <property type="nucleotide sequence ID" value="NZ_JBEQNA010000024.1"/>
</dbReference>
<dbReference type="PANTHER" id="PTHR30231">
    <property type="entry name" value="DNA POLYMERASE III SUBUNIT EPSILON"/>
    <property type="match status" value="1"/>
</dbReference>
<evidence type="ECO:0000313" key="5">
    <source>
        <dbReference type="EMBL" id="MES0838367.1"/>
    </source>
</evidence>
<evidence type="ECO:0000313" key="6">
    <source>
        <dbReference type="Proteomes" id="UP001432401"/>
    </source>
</evidence>
<evidence type="ECO:0000256" key="2">
    <source>
        <dbReference type="ARBA" id="ARBA00022801"/>
    </source>
</evidence>